<keyword evidence="7" id="KW-0851">Voltage-gated channel</keyword>
<feature type="transmembrane region" description="Helical" evidence="9">
    <location>
        <begin position="28"/>
        <end position="50"/>
    </location>
</feature>
<keyword evidence="4 9" id="KW-1133">Transmembrane helix</keyword>
<keyword evidence="7" id="KW-0407">Ion channel</keyword>
<dbReference type="Gene3D" id="1.20.120.350">
    <property type="entry name" value="Voltage-gated potassium channels. Chain C"/>
    <property type="match status" value="2"/>
</dbReference>
<feature type="transmembrane region" description="Helical" evidence="9">
    <location>
        <begin position="1238"/>
        <end position="1256"/>
    </location>
</feature>
<dbReference type="GO" id="GO:0005891">
    <property type="term" value="C:voltage-gated calcium channel complex"/>
    <property type="evidence" value="ECO:0007669"/>
    <property type="project" value="InterPro"/>
</dbReference>
<name>A0A0V0QJL2_PSEPJ</name>
<evidence type="ECO:0000256" key="4">
    <source>
        <dbReference type="ARBA" id="ARBA00022989"/>
    </source>
</evidence>
<dbReference type="GO" id="GO:0005248">
    <property type="term" value="F:voltage-gated sodium channel activity"/>
    <property type="evidence" value="ECO:0007669"/>
    <property type="project" value="TreeGrafter"/>
</dbReference>
<dbReference type="Pfam" id="PF00520">
    <property type="entry name" value="Ion_trans"/>
    <property type="match status" value="4"/>
</dbReference>
<feature type="transmembrane region" description="Helical" evidence="9">
    <location>
        <begin position="472"/>
        <end position="495"/>
    </location>
</feature>
<dbReference type="PROSITE" id="PS00018">
    <property type="entry name" value="EF_HAND_1"/>
    <property type="match status" value="1"/>
</dbReference>
<evidence type="ECO:0000256" key="3">
    <source>
        <dbReference type="ARBA" id="ARBA00022837"/>
    </source>
</evidence>
<feature type="compositionally biased region" description="Polar residues" evidence="8">
    <location>
        <begin position="583"/>
        <end position="605"/>
    </location>
</feature>
<dbReference type="PANTHER" id="PTHR10037:SF62">
    <property type="entry name" value="SODIUM CHANNEL PROTEIN 60E"/>
    <property type="match status" value="1"/>
</dbReference>
<dbReference type="SUPFAM" id="SSF47473">
    <property type="entry name" value="EF-hand"/>
    <property type="match status" value="1"/>
</dbReference>
<comment type="subcellular location">
    <subcellularLocation>
        <location evidence="1 7">Membrane</location>
        <topology evidence="1 7">Multi-pass membrane protein</topology>
    </subcellularLocation>
</comment>
<accession>A0A0V0QJL2</accession>
<feature type="transmembrane region" description="Helical" evidence="9">
    <location>
        <begin position="1406"/>
        <end position="1430"/>
    </location>
</feature>
<dbReference type="PROSITE" id="PS50222">
    <property type="entry name" value="EF_HAND_2"/>
    <property type="match status" value="1"/>
</dbReference>
<dbReference type="GO" id="GO:0001518">
    <property type="term" value="C:voltage-gated sodium channel complex"/>
    <property type="evidence" value="ECO:0007669"/>
    <property type="project" value="TreeGrafter"/>
</dbReference>
<evidence type="ECO:0000313" key="12">
    <source>
        <dbReference type="Proteomes" id="UP000054937"/>
    </source>
</evidence>
<dbReference type="InterPro" id="IPR011992">
    <property type="entry name" value="EF-hand-dom_pair"/>
</dbReference>
<feature type="region of interest" description="Disordered" evidence="8">
    <location>
        <begin position="1675"/>
        <end position="1694"/>
    </location>
</feature>
<feature type="transmembrane region" description="Helical" evidence="9">
    <location>
        <begin position="255"/>
        <end position="276"/>
    </location>
</feature>
<feature type="compositionally biased region" description="Polar residues" evidence="8">
    <location>
        <begin position="680"/>
        <end position="699"/>
    </location>
</feature>
<feature type="transmembrane region" description="Helical" evidence="9">
    <location>
        <begin position="1177"/>
        <end position="1198"/>
    </location>
</feature>
<evidence type="ECO:0000256" key="5">
    <source>
        <dbReference type="ARBA" id="ARBA00023136"/>
    </source>
</evidence>
<dbReference type="Proteomes" id="UP000054937">
    <property type="component" value="Unassembled WGS sequence"/>
</dbReference>
<keyword evidence="7" id="KW-0406">Ion transport</keyword>
<dbReference type="FunFam" id="1.10.287.70:FF:000117">
    <property type="entry name" value="Voltage-gated Ca2+ channel, alpha subunit"/>
    <property type="match status" value="1"/>
</dbReference>
<feature type="domain" description="EF-hand" evidence="10">
    <location>
        <begin position="1447"/>
        <end position="1482"/>
    </location>
</feature>
<feature type="region of interest" description="Disordered" evidence="8">
    <location>
        <begin position="583"/>
        <end position="612"/>
    </location>
</feature>
<keyword evidence="3 6" id="KW-0106">Calcium</keyword>
<dbReference type="InterPro" id="IPR002077">
    <property type="entry name" value="VDCCAlpha1"/>
</dbReference>
<feature type="binding site" evidence="6">
    <location>
        <position position="1066"/>
    </location>
    <ligand>
        <name>Ca(2+)</name>
        <dbReference type="ChEBI" id="CHEBI:29108"/>
    </ligand>
</feature>
<dbReference type="PRINTS" id="PR00167">
    <property type="entry name" value="CACHANNEL"/>
</dbReference>
<feature type="region of interest" description="Disordered" evidence="8">
    <location>
        <begin position="680"/>
        <end position="706"/>
    </location>
</feature>
<feature type="transmembrane region" description="Helical" evidence="9">
    <location>
        <begin position="1052"/>
        <end position="1072"/>
    </location>
</feature>
<keyword evidence="5 9" id="KW-0472">Membrane</keyword>
<dbReference type="EMBL" id="LDAU01000155">
    <property type="protein sequence ID" value="KRX02457.1"/>
    <property type="molecule type" value="Genomic_DNA"/>
</dbReference>
<dbReference type="InterPro" id="IPR018247">
    <property type="entry name" value="EF_Hand_1_Ca_BS"/>
</dbReference>
<dbReference type="Gene3D" id="1.10.238.10">
    <property type="entry name" value="EF-hand"/>
    <property type="match status" value="1"/>
</dbReference>
<keyword evidence="2 9" id="KW-0812">Transmembrane</keyword>
<dbReference type="OrthoDB" id="431720at2759"/>
<dbReference type="InterPro" id="IPR005821">
    <property type="entry name" value="Ion_trans_dom"/>
</dbReference>
<keyword evidence="7" id="KW-0109">Calcium transport</keyword>
<evidence type="ECO:0000256" key="2">
    <source>
        <dbReference type="ARBA" id="ARBA00022692"/>
    </source>
</evidence>
<dbReference type="InParanoid" id="A0A0V0QJL2"/>
<keyword evidence="12" id="KW-1185">Reference proteome</keyword>
<dbReference type="SUPFAM" id="SSF81324">
    <property type="entry name" value="Voltage-gated potassium channels"/>
    <property type="match status" value="2"/>
</dbReference>
<keyword evidence="7" id="KW-0107">Calcium channel</keyword>
<evidence type="ECO:0000256" key="6">
    <source>
        <dbReference type="PIRSR" id="PIRSR602077-1"/>
    </source>
</evidence>
<evidence type="ECO:0000259" key="10">
    <source>
        <dbReference type="PROSITE" id="PS50222"/>
    </source>
</evidence>
<evidence type="ECO:0000313" key="11">
    <source>
        <dbReference type="EMBL" id="KRX02457.1"/>
    </source>
</evidence>
<feature type="transmembrane region" description="Helical" evidence="9">
    <location>
        <begin position="1210"/>
        <end position="1229"/>
    </location>
</feature>
<keyword evidence="6" id="KW-0479">Metal-binding</keyword>
<dbReference type="InterPro" id="IPR027359">
    <property type="entry name" value="Volt_channel_dom_sf"/>
</dbReference>
<feature type="binding site" evidence="6">
    <location>
        <position position="454"/>
    </location>
    <ligand>
        <name>Ca(2+)</name>
        <dbReference type="ChEBI" id="CHEBI:29108"/>
    </ligand>
</feature>
<evidence type="ECO:0000256" key="8">
    <source>
        <dbReference type="SAM" id="MobiDB-lite"/>
    </source>
</evidence>
<proteinExistence type="inferred from homology"/>
<gene>
    <name evidence="11" type="ORF">PPERSA_10074</name>
</gene>
<feature type="transmembrane region" description="Helical" evidence="9">
    <location>
        <begin position="1092"/>
        <end position="1117"/>
    </location>
</feature>
<dbReference type="GO" id="GO:0005509">
    <property type="term" value="F:calcium ion binding"/>
    <property type="evidence" value="ECO:0007669"/>
    <property type="project" value="InterPro"/>
</dbReference>
<comment type="similarity">
    <text evidence="7">Belongs to the calcium channel alpha-1 subunit (TC 1.A.1.11) family.</text>
</comment>
<dbReference type="InterPro" id="IPR002048">
    <property type="entry name" value="EF_hand_dom"/>
</dbReference>
<evidence type="ECO:0000256" key="7">
    <source>
        <dbReference type="RuleBase" id="RU003808"/>
    </source>
</evidence>
<feature type="transmembrane region" description="Helical" evidence="9">
    <location>
        <begin position="322"/>
        <end position="343"/>
    </location>
</feature>
<reference evidence="11 12" key="1">
    <citation type="journal article" date="2015" name="Sci. Rep.">
        <title>Genome of the facultative scuticociliatosis pathogen Pseudocohnilembus persalinus provides insight into its virulence through horizontal gene transfer.</title>
        <authorList>
            <person name="Xiong J."/>
            <person name="Wang G."/>
            <person name="Cheng J."/>
            <person name="Tian M."/>
            <person name="Pan X."/>
            <person name="Warren A."/>
            <person name="Jiang C."/>
            <person name="Yuan D."/>
            <person name="Miao W."/>
        </authorList>
    </citation>
    <scope>NUCLEOTIDE SEQUENCE [LARGE SCALE GENOMIC DNA]</scope>
    <source>
        <strain evidence="11">36N120E</strain>
    </source>
</reference>
<comment type="caution">
    <text evidence="11">The sequence shown here is derived from an EMBL/GenBank/DDBJ whole genome shotgun (WGS) entry which is preliminary data.</text>
</comment>
<protein>
    <recommendedName>
        <fullName evidence="10">EF-hand domain-containing protein</fullName>
    </recommendedName>
</protein>
<feature type="transmembrane region" description="Helical" evidence="9">
    <location>
        <begin position="288"/>
        <end position="310"/>
    </location>
</feature>
<sequence length="1896" mass="222674">MLRTIRLIYVFPILKKCFDSLVKTLPRVFLNFMALLLIMVFYSILGIHLYGGAFEYRCRITEEPDDNGYWPVAENSYTLCGKSFSCPSGTYCGSPYQHGLPYDENERDVVNLNFGFTNFDNFYYSMFTVFHMVRTTGWSIDEDDDESQKKKEEKRDSVKVKIKNLKSKFEEGEEIISSSDEVSQDSEELKLERRRKKKIKLYKMYHKRQMSSLSFRKKFQKHCHSLICQQENFYYIEQKVSFKKKLMTFIIKKNILYYLSSLISIVNCIILCLDRYPMSEDDIFTMNLIDFIGTVFLALEVIFLGLFFTYDFFKTYMSLIDLALVILNLFEIVIKLILGYEFFYQFTVAGKIFKILKFWRIFKIIYKTKCLKPLDQFLAAFIVSFEKLLYYIAIILIYAFTFSCIGCELMAYRARFVNYTYEVSSDRLNGTSPRINFDSIPNGLIAIFMFILNEEWHMTMYDYMRSYTDYIALFWIILIWTGEVLVMKLFLALFINNYLQIVNSAISGNLEDNDFSTQSSLDSISNYSAIDEITSSNQKLKKNIENPQSCILEKQEDEQNDHEDNIKNEKNMYMSSNQIFNKESQERQSINQTGTIRNRNNLKNLDSQDKKKSQTTILINNDIISLNGINYNNQNNQNNQNFYQQKVIQNLNKNNQSNNRLSTQNYEFSDYKRNGQRTFSNKISSAKSRNSTSVQNLNNSRRKSDNPILRFIKRQSQLQQESPLFMQKSIKINSQQQVQIDGSSQNYNNIQRCKRKKSSQNYSKLMQKCENIFKNKEKSQQSMAQQQTKMDIEKQMQNEFQNVLMEQSYKIEKQQQGNTNQNNNSKKNWILQSISNKAQLSEIPSISQHIQNSKIYQSILLNVIKNASGDKSKQSLNLKAIGNIQQSGIYSKSANQVEKQIQSSKLNQKNIDNTINKENGFKNSAFMKRLALKRQTMDTPLNDPDSDKVYFLKISDLIITTVFGIECLLKIFGFDLRFTITSLVASIPLIGYLMIFAGMFLVFVALIPLYFLKGEMFYCSISSDLKELVSTETDCYDYGGDWINNDFPWDNILLSVYNMFTIATCEGWSAYMTNAWDAVGIDKEPIRNKNQWWSIFYIAHFFIGNLMVFNTFIGVLIEKFTYIKNTKGKYKGLSVREKEWAIIKERIYKTVPDKTIKRPVNSKIMGKIHDMVYNNYYFNRLMDACIILNTIIFMLYYHRSSIQYEKTLDYANYFFVLVFFFEIILRIIVYKKMYFKSLFNFFEMFLLVTALIGAILNETVFSDKFNLEDDEKNFQLLLRIFQVARAARLIKSFETIGKIFNTLFYVMPKVWPVMALCVLVWYIYALIGVQLFAYAKPQNNFASYDLNFRSFTSAVFSLIRVASGEQWFLLVGDAIRGQQPNFVCQSISSYEDYQQYGLMGCGSTAAYFYFLSYHMILSVIILNLLIALVLSGSLDVIQQESTAIGKYQMDKIKEIWHDFDQDGDGFMNYKDFWKFTSQMSMVYGVKQEDLLDVNHKRDFLKVLQIPLYSHKQTHIWGYLFHDVIIQLTKISIFIKFGYKIQSTDEDDLSQGNEAKFIREDFDSGDMATIILMQRRWKKWIRAIKEKKKIEQMTQSQLKKYYNDQIINEKLQLDEESEEINLKLQQFKHIQKAFRENQQISEEQYKKLSEKFANRQSIAKGSKQNIQIPQDIRIKSGNSLDRSNNNELSENQVGTKKTLSNAEISENFSRISENFRAQIKSSQLKQFKNPNISFLTEQNINRFKFDAAQFQGNYINKTLNYSPNQTQQENNTQENAIFYTNSNNASYIKSESNRFNKNNQNSNQIQNQNFSNNQQANLHNKTYIFNHSYQQSQDFSTLALKQDVNQISFQQLQQNYFNSHIYDKSNFLNESQNKGQQDQEIDLTNRFQNDLTQRKLL</sequence>
<dbReference type="GO" id="GO:0005245">
    <property type="term" value="F:voltage-gated calcium channel activity"/>
    <property type="evidence" value="ECO:0007669"/>
    <property type="project" value="InterPro"/>
</dbReference>
<dbReference type="PANTHER" id="PTHR10037">
    <property type="entry name" value="VOLTAGE-GATED CATION CHANNEL CALCIUM AND SODIUM"/>
    <property type="match status" value="1"/>
</dbReference>
<evidence type="ECO:0000256" key="9">
    <source>
        <dbReference type="SAM" id="Phobius"/>
    </source>
</evidence>
<dbReference type="Gene3D" id="1.10.287.70">
    <property type="match status" value="4"/>
</dbReference>
<evidence type="ECO:0000256" key="1">
    <source>
        <dbReference type="ARBA" id="ARBA00004141"/>
    </source>
</evidence>
<feature type="transmembrane region" description="Helical" evidence="9">
    <location>
        <begin position="388"/>
        <end position="414"/>
    </location>
</feature>
<feature type="transmembrane region" description="Helical" evidence="9">
    <location>
        <begin position="1310"/>
        <end position="1334"/>
    </location>
</feature>
<keyword evidence="7" id="KW-0813">Transport</keyword>
<organism evidence="11 12">
    <name type="scientific">Pseudocohnilembus persalinus</name>
    <name type="common">Ciliate</name>
    <dbReference type="NCBI Taxonomy" id="266149"/>
    <lineage>
        <taxon>Eukaryota</taxon>
        <taxon>Sar</taxon>
        <taxon>Alveolata</taxon>
        <taxon>Ciliophora</taxon>
        <taxon>Intramacronucleata</taxon>
        <taxon>Oligohymenophorea</taxon>
        <taxon>Scuticociliatia</taxon>
        <taxon>Philasterida</taxon>
        <taxon>Pseudocohnilembidae</taxon>
        <taxon>Pseudocohnilembus</taxon>
    </lineage>
</organism>
<feature type="transmembrane region" description="Helical" evidence="9">
    <location>
        <begin position="990"/>
        <end position="1012"/>
    </location>
</feature>
<dbReference type="InterPro" id="IPR043203">
    <property type="entry name" value="VGCC_Ca_Na"/>
</dbReference>